<dbReference type="EMBL" id="MSDO01000008">
    <property type="protein sequence ID" value="OLO04863.1"/>
    <property type="molecule type" value="Genomic_DNA"/>
</dbReference>
<sequence length="73" mass="8287">MARGVGWADACPEPRVLRERARRCLQGRAYGHAALLYAQAEHLTRMLDPESSDLTELVVLARHCHTLATQYQR</sequence>
<comment type="caution">
    <text evidence="1">The sequence shown here is derived from an EMBL/GenBank/DDBJ whole genome shotgun (WGS) entry which is preliminary data.</text>
</comment>
<dbReference type="Proteomes" id="UP000186878">
    <property type="component" value="Unassembled WGS sequence"/>
</dbReference>
<keyword evidence="2" id="KW-1185">Reference proteome</keyword>
<proteinExistence type="predicted"/>
<protein>
    <submittedName>
        <fullName evidence="1">Uncharacterized protein</fullName>
    </submittedName>
</protein>
<accession>A0A1Q8STX2</accession>
<gene>
    <name evidence="1" type="ORF">BTW07_07135</name>
</gene>
<evidence type="ECO:0000313" key="2">
    <source>
        <dbReference type="Proteomes" id="UP000186878"/>
    </source>
</evidence>
<dbReference type="AlphaFoldDB" id="A0A1Q8STX2"/>
<organism evidence="1 2">
    <name type="scientific">Salinicola socius</name>
    <dbReference type="NCBI Taxonomy" id="404433"/>
    <lineage>
        <taxon>Bacteria</taxon>
        <taxon>Pseudomonadati</taxon>
        <taxon>Pseudomonadota</taxon>
        <taxon>Gammaproteobacteria</taxon>
        <taxon>Oceanospirillales</taxon>
        <taxon>Halomonadaceae</taxon>
        <taxon>Salinicola</taxon>
    </lineage>
</organism>
<name>A0A1Q8STX2_9GAMM</name>
<reference evidence="1 2" key="1">
    <citation type="submission" date="2016-12" db="EMBL/GenBank/DDBJ databases">
        <title>Draft genome sequences of strains Salinicola socius SMB35, Salinicola sp. MH3R3-1 and Chromohalobacter sp. SMB17 from the Verkhnekamsk potash mining region of Russia.</title>
        <authorList>
            <person name="Mavrodi D.V."/>
            <person name="Olsson B.E."/>
            <person name="Korsakova E.S."/>
            <person name="Pyankova A."/>
            <person name="Mavrodi O.V."/>
            <person name="Plotnikova E.G."/>
        </authorList>
    </citation>
    <scope>NUCLEOTIDE SEQUENCE [LARGE SCALE GENOMIC DNA]</scope>
    <source>
        <strain evidence="1 2">SMB35</strain>
    </source>
</reference>
<evidence type="ECO:0000313" key="1">
    <source>
        <dbReference type="EMBL" id="OLO04863.1"/>
    </source>
</evidence>